<feature type="region of interest" description="Disordered" evidence="1">
    <location>
        <begin position="190"/>
        <end position="216"/>
    </location>
</feature>
<evidence type="ECO:0000313" key="2">
    <source>
        <dbReference type="EMBL" id="MQM08632.1"/>
    </source>
</evidence>
<feature type="non-terminal residue" evidence="2">
    <location>
        <position position="1"/>
    </location>
</feature>
<dbReference type="AlphaFoldDB" id="A0A843WEI4"/>
<feature type="compositionally biased region" description="Low complexity" evidence="1">
    <location>
        <begin position="106"/>
        <end position="122"/>
    </location>
</feature>
<feature type="region of interest" description="Disordered" evidence="1">
    <location>
        <begin position="105"/>
        <end position="124"/>
    </location>
</feature>
<feature type="compositionally biased region" description="Gly residues" evidence="1">
    <location>
        <begin position="199"/>
        <end position="210"/>
    </location>
</feature>
<dbReference type="EMBL" id="NMUH01004168">
    <property type="protein sequence ID" value="MQM08632.1"/>
    <property type="molecule type" value="Genomic_DNA"/>
</dbReference>
<gene>
    <name evidence="2" type="ORF">Taro_041488</name>
</gene>
<evidence type="ECO:0000256" key="1">
    <source>
        <dbReference type="SAM" id="MobiDB-lite"/>
    </source>
</evidence>
<proteinExistence type="predicted"/>
<feature type="non-terminal residue" evidence="2">
    <location>
        <position position="286"/>
    </location>
</feature>
<sequence>GGFLVADREPHGLGLGFPVFSREPCAAGLVGMRESNMDDGALEKPEAIRHRAKPTRAAARTPHHRPFPFPPRLPSFFSLYPLLPLLFLFWSPTLAMDYFSHIDSSQQQQQQQQQNQRQQQQQKPYDLAQPHLHDAYYGYHQQRSYDAAAAASSHDQYYYHPPEHAASHHEQRPAGAQLDSSAAAGLPLDASQGIHRRGGGASVVPGGGDDPLGPYATPTGMNPAAAAAVAALSQLVETVDAAKRTGVGSLEQWQRDAVDPGMRSYVMPPPQHPHGYAVQAGGMHRG</sequence>
<name>A0A843WEI4_COLES</name>
<protein>
    <submittedName>
        <fullName evidence="2">Uncharacterized protein</fullName>
    </submittedName>
</protein>
<feature type="region of interest" description="Disordered" evidence="1">
    <location>
        <begin position="267"/>
        <end position="286"/>
    </location>
</feature>
<accession>A0A843WEI4</accession>
<reference evidence="2" key="1">
    <citation type="submission" date="2017-07" db="EMBL/GenBank/DDBJ databases">
        <title>Taro Niue Genome Assembly and Annotation.</title>
        <authorList>
            <person name="Atibalentja N."/>
            <person name="Keating K."/>
            <person name="Fields C.J."/>
        </authorList>
    </citation>
    <scope>NUCLEOTIDE SEQUENCE</scope>
    <source>
        <strain evidence="2">Niue_2</strain>
        <tissue evidence="2">Leaf</tissue>
    </source>
</reference>
<organism evidence="2 3">
    <name type="scientific">Colocasia esculenta</name>
    <name type="common">Wild taro</name>
    <name type="synonym">Arum esculentum</name>
    <dbReference type="NCBI Taxonomy" id="4460"/>
    <lineage>
        <taxon>Eukaryota</taxon>
        <taxon>Viridiplantae</taxon>
        <taxon>Streptophyta</taxon>
        <taxon>Embryophyta</taxon>
        <taxon>Tracheophyta</taxon>
        <taxon>Spermatophyta</taxon>
        <taxon>Magnoliopsida</taxon>
        <taxon>Liliopsida</taxon>
        <taxon>Araceae</taxon>
        <taxon>Aroideae</taxon>
        <taxon>Colocasieae</taxon>
        <taxon>Colocasia</taxon>
    </lineage>
</organism>
<evidence type="ECO:0000313" key="3">
    <source>
        <dbReference type="Proteomes" id="UP000652761"/>
    </source>
</evidence>
<dbReference type="Proteomes" id="UP000652761">
    <property type="component" value="Unassembled WGS sequence"/>
</dbReference>
<comment type="caution">
    <text evidence="2">The sequence shown here is derived from an EMBL/GenBank/DDBJ whole genome shotgun (WGS) entry which is preliminary data.</text>
</comment>
<keyword evidence="3" id="KW-1185">Reference proteome</keyword>